<dbReference type="WBParaSite" id="nRc.2.0.1.t10566-RA">
    <property type="protein sequence ID" value="nRc.2.0.1.t10566-RA"/>
    <property type="gene ID" value="nRc.2.0.1.g10566"/>
</dbReference>
<protein>
    <submittedName>
        <fullName evidence="3">MAM domain-containing protein</fullName>
    </submittedName>
</protein>
<evidence type="ECO:0000256" key="1">
    <source>
        <dbReference type="SAM" id="SignalP"/>
    </source>
</evidence>
<reference evidence="3" key="1">
    <citation type="submission" date="2022-11" db="UniProtKB">
        <authorList>
            <consortium name="WormBaseParasite"/>
        </authorList>
    </citation>
    <scope>IDENTIFICATION</scope>
</reference>
<dbReference type="OMA" id="CTREVPR"/>
<accession>A0A915IBD2</accession>
<feature type="chain" id="PRO_5037990058" evidence="1">
    <location>
        <begin position="19"/>
        <end position="418"/>
    </location>
</feature>
<feature type="signal peptide" evidence="1">
    <location>
        <begin position="1"/>
        <end position="18"/>
    </location>
</feature>
<organism evidence="2 3">
    <name type="scientific">Romanomermis culicivorax</name>
    <name type="common">Nematode worm</name>
    <dbReference type="NCBI Taxonomy" id="13658"/>
    <lineage>
        <taxon>Eukaryota</taxon>
        <taxon>Metazoa</taxon>
        <taxon>Ecdysozoa</taxon>
        <taxon>Nematoda</taxon>
        <taxon>Enoplea</taxon>
        <taxon>Dorylaimia</taxon>
        <taxon>Mermithida</taxon>
        <taxon>Mermithoidea</taxon>
        <taxon>Mermithidae</taxon>
        <taxon>Romanomermis</taxon>
    </lineage>
</organism>
<sequence>MLQIAVIFIIFSINIVDNRKIRKYCDSCTREVPRLTNTIASTTWVSIYGCNKGSSNPTQGVIQRLVGKDVSTTDYATDGYKGGPISQGSDLNCDFSSQCCWKDASSGSGIPEVEKYRLVQYCYKNEFSRLLRFQNIVSHWTTKNVVIKVCTQPDGSNSPQNCQTLPSSSPGPDTVTLPAVTQLSDLVIVASGFSEKSGSVAMIDDIKVNAQVCPITTTTVTTTTTTMATTAAPVCTKVQCNFESSMDQARNTVFHLSNSACSYTDAISTGDVPGVNQKWQTVSGQYQNRATGIDKAGEGQYYMATYLTNMNDAAALETNVNFDQDRVVRFLAYRATEGIDLQCCCDNVNSCIYNMGKNVQIADFRNWRTVSVKCPAGTKKVIMYAKNSGKNQGAVGLDNIQVLIPSGGSPDQATAPAC</sequence>
<name>A0A915IBD2_ROMCU</name>
<keyword evidence="2" id="KW-1185">Reference proteome</keyword>
<evidence type="ECO:0000313" key="2">
    <source>
        <dbReference type="Proteomes" id="UP000887565"/>
    </source>
</evidence>
<keyword evidence="1" id="KW-0732">Signal</keyword>
<dbReference type="Proteomes" id="UP000887565">
    <property type="component" value="Unplaced"/>
</dbReference>
<evidence type="ECO:0000313" key="3">
    <source>
        <dbReference type="WBParaSite" id="nRc.2.0.1.t10566-RA"/>
    </source>
</evidence>
<proteinExistence type="predicted"/>
<dbReference type="AlphaFoldDB" id="A0A915IBD2"/>